<feature type="compositionally biased region" description="Basic and acidic residues" evidence="7">
    <location>
        <begin position="1"/>
        <end position="16"/>
    </location>
</feature>
<dbReference type="GO" id="GO:0006351">
    <property type="term" value="P:DNA-templated transcription"/>
    <property type="evidence" value="ECO:0007669"/>
    <property type="project" value="InterPro"/>
</dbReference>
<keyword evidence="6" id="KW-0539">Nucleus</keyword>
<evidence type="ECO:0000256" key="1">
    <source>
        <dbReference type="ARBA" id="ARBA00022723"/>
    </source>
</evidence>
<keyword evidence="1" id="KW-0479">Metal-binding</keyword>
<dbReference type="InterPro" id="IPR051615">
    <property type="entry name" value="Transcr_Regulatory_Elem"/>
</dbReference>
<feature type="compositionally biased region" description="Basic residues" evidence="7">
    <location>
        <begin position="17"/>
        <end position="26"/>
    </location>
</feature>
<keyword evidence="3" id="KW-0805">Transcription regulation</keyword>
<accession>A0A9P6STR1</accession>
<dbReference type="Pfam" id="PF04082">
    <property type="entry name" value="Fungal_trans"/>
    <property type="match status" value="1"/>
</dbReference>
<dbReference type="PANTHER" id="PTHR31313">
    <property type="entry name" value="TY1 ENHANCER ACTIVATOR"/>
    <property type="match status" value="1"/>
</dbReference>
<dbReference type="Proteomes" id="UP000703661">
    <property type="component" value="Unassembled WGS sequence"/>
</dbReference>
<feature type="compositionally biased region" description="Polar residues" evidence="7">
    <location>
        <begin position="73"/>
        <end position="84"/>
    </location>
</feature>
<reference evidence="9" key="1">
    <citation type="journal article" date="2020" name="Fungal Divers.">
        <title>Resolving the Mortierellaceae phylogeny through synthesis of multi-gene phylogenetics and phylogenomics.</title>
        <authorList>
            <person name="Vandepol N."/>
            <person name="Liber J."/>
            <person name="Desiro A."/>
            <person name="Na H."/>
            <person name="Kennedy M."/>
            <person name="Barry K."/>
            <person name="Grigoriev I.V."/>
            <person name="Miller A.N."/>
            <person name="O'Donnell K."/>
            <person name="Stajich J.E."/>
            <person name="Bonito G."/>
        </authorList>
    </citation>
    <scope>NUCLEOTIDE SEQUENCE</scope>
    <source>
        <strain evidence="9">NRRL 2769</strain>
    </source>
</reference>
<feature type="non-terminal residue" evidence="9">
    <location>
        <position position="1"/>
    </location>
</feature>
<gene>
    <name evidence="9" type="ORF">BGZ80_006191</name>
</gene>
<evidence type="ECO:0000256" key="6">
    <source>
        <dbReference type="ARBA" id="ARBA00023242"/>
    </source>
</evidence>
<comment type="caution">
    <text evidence="9">The sequence shown here is derived from an EMBL/GenBank/DDBJ whole genome shotgun (WGS) entry which is preliminary data.</text>
</comment>
<keyword evidence="4" id="KW-0238">DNA-binding</keyword>
<feature type="region of interest" description="Disordered" evidence="7">
    <location>
        <begin position="1"/>
        <end position="93"/>
    </location>
</feature>
<keyword evidence="2" id="KW-0862">Zinc</keyword>
<evidence type="ECO:0000313" key="10">
    <source>
        <dbReference type="Proteomes" id="UP000703661"/>
    </source>
</evidence>
<dbReference type="AlphaFoldDB" id="A0A9P6STR1"/>
<evidence type="ECO:0000259" key="8">
    <source>
        <dbReference type="SMART" id="SM00906"/>
    </source>
</evidence>
<organism evidence="9 10">
    <name type="scientific">Entomortierella chlamydospora</name>
    <dbReference type="NCBI Taxonomy" id="101097"/>
    <lineage>
        <taxon>Eukaryota</taxon>
        <taxon>Fungi</taxon>
        <taxon>Fungi incertae sedis</taxon>
        <taxon>Mucoromycota</taxon>
        <taxon>Mortierellomycotina</taxon>
        <taxon>Mortierellomycetes</taxon>
        <taxon>Mortierellales</taxon>
        <taxon>Mortierellaceae</taxon>
        <taxon>Entomortierella</taxon>
    </lineage>
</organism>
<evidence type="ECO:0000256" key="5">
    <source>
        <dbReference type="ARBA" id="ARBA00023163"/>
    </source>
</evidence>
<evidence type="ECO:0000256" key="4">
    <source>
        <dbReference type="ARBA" id="ARBA00023125"/>
    </source>
</evidence>
<dbReference type="CDD" id="cd12148">
    <property type="entry name" value="fungal_TF_MHR"/>
    <property type="match status" value="1"/>
</dbReference>
<feature type="region of interest" description="Disordered" evidence="7">
    <location>
        <begin position="126"/>
        <end position="171"/>
    </location>
</feature>
<dbReference type="InterPro" id="IPR007219">
    <property type="entry name" value="XnlR_reg_dom"/>
</dbReference>
<evidence type="ECO:0000256" key="3">
    <source>
        <dbReference type="ARBA" id="ARBA00023015"/>
    </source>
</evidence>
<feature type="domain" description="Xylanolytic transcriptional activator regulatory" evidence="8">
    <location>
        <begin position="366"/>
        <end position="438"/>
    </location>
</feature>
<keyword evidence="5" id="KW-0804">Transcription</keyword>
<dbReference type="PANTHER" id="PTHR31313:SF81">
    <property type="entry name" value="TY1 ENHANCER ACTIVATOR"/>
    <property type="match status" value="1"/>
</dbReference>
<evidence type="ECO:0000256" key="7">
    <source>
        <dbReference type="SAM" id="MobiDB-lite"/>
    </source>
</evidence>
<sequence length="605" mass="67175">MAEVDEPFHQNEEAAKRFKHGQKRKQPSTASTTMISNPLPTPSPTQLPAQPYITTTTTTTSSIPSSPINNTNYTPSSSNGQHSSAKPRATPSGMVYQQPKSIEHHTLPSQPLNLDSSSLRLYRSNSVTSNSTLGDRSDRNGSISSETRVTDLTGNGSISAQHTHGDSSSGTQYSSFLDFPTAAMQKTVKFVDHSRDMDLITSLLTETTLNSDESLGSTSTILAANVFNDEDLWGTHLGAESTDNDILVPEELQILPDITIRNHLIALYYKNHYNALPMVHREVLRVCQENIHIPHCLLLCNAVFYCGSMFSTNTSLRRDVNDESTIGEDFFIRGQTLLEKKYLTTHTCTIQALLLFAIGHKSPAQRSGFISQAIRMALDMGLHTRLDDSVSPIVRAYRARIFWCCYLFDSTASAINGKPGLINDEEITIDMVQAGDLGPESDTFSDQYLIHCLHGWQICRKIRKNSKLIGRQPPPPRALLMENLSRLDNELVEWQRNLPKAFEFFPVDGCIVSDISSVSACTQLLCYALIILLHHPYLPNPRSPEAFQKPPPGVPDSQGYCTQAAKEITKIGGILLNEAPRTFEQNTPSRYALNFAVRIHLRNAK</sequence>
<protein>
    <recommendedName>
        <fullName evidence="8">Xylanolytic transcriptional activator regulatory domain-containing protein</fullName>
    </recommendedName>
</protein>
<dbReference type="EMBL" id="JAAAID010003042">
    <property type="protein sequence ID" value="KAG0001394.1"/>
    <property type="molecule type" value="Genomic_DNA"/>
</dbReference>
<name>A0A9P6STR1_9FUNG</name>
<evidence type="ECO:0000256" key="2">
    <source>
        <dbReference type="ARBA" id="ARBA00022833"/>
    </source>
</evidence>
<keyword evidence="10" id="KW-1185">Reference proteome</keyword>
<evidence type="ECO:0000313" key="9">
    <source>
        <dbReference type="EMBL" id="KAG0001394.1"/>
    </source>
</evidence>
<proteinExistence type="predicted"/>
<feature type="compositionally biased region" description="Polar residues" evidence="7">
    <location>
        <begin position="27"/>
        <end position="38"/>
    </location>
</feature>
<feature type="compositionally biased region" description="Low complexity" evidence="7">
    <location>
        <begin position="53"/>
        <end position="72"/>
    </location>
</feature>
<dbReference type="GO" id="GO:0008270">
    <property type="term" value="F:zinc ion binding"/>
    <property type="evidence" value="ECO:0007669"/>
    <property type="project" value="InterPro"/>
</dbReference>
<dbReference type="GO" id="GO:0003677">
    <property type="term" value="F:DNA binding"/>
    <property type="evidence" value="ECO:0007669"/>
    <property type="project" value="UniProtKB-KW"/>
</dbReference>
<dbReference type="SMART" id="SM00906">
    <property type="entry name" value="Fungal_trans"/>
    <property type="match status" value="1"/>
</dbReference>